<proteinExistence type="inferred from homology"/>
<keyword evidence="8" id="KW-1185">Reference proteome</keyword>
<feature type="domain" description="Sugar-binding" evidence="6">
    <location>
        <begin position="81"/>
        <end position="336"/>
    </location>
</feature>
<protein>
    <submittedName>
        <fullName evidence="7">Transcriptional regulator</fullName>
    </submittedName>
</protein>
<keyword evidence="4" id="KW-0804">Transcription</keyword>
<dbReference type="InterPro" id="IPR007324">
    <property type="entry name" value="Sugar-bd_dom_put"/>
</dbReference>
<dbReference type="Gene3D" id="3.40.50.1360">
    <property type="match status" value="1"/>
</dbReference>
<comment type="similarity">
    <text evidence="1">Belongs to the SorC transcriptional regulatory family.</text>
</comment>
<feature type="region of interest" description="Disordered" evidence="5">
    <location>
        <begin position="1"/>
        <end position="23"/>
    </location>
</feature>
<reference evidence="7 8" key="1">
    <citation type="journal article" date="2019" name="Emerg. Microbes Infect.">
        <title>Comprehensive subspecies identification of 175 nontuberculous mycobacteria species based on 7547 genomic profiles.</title>
        <authorList>
            <person name="Matsumoto Y."/>
            <person name="Kinjo T."/>
            <person name="Motooka D."/>
            <person name="Nabeya D."/>
            <person name="Jung N."/>
            <person name="Uechi K."/>
            <person name="Horii T."/>
            <person name="Iida T."/>
            <person name="Fujita J."/>
            <person name="Nakamura S."/>
        </authorList>
    </citation>
    <scope>NUCLEOTIDE SEQUENCE [LARGE SCALE GENOMIC DNA]</scope>
    <source>
        <strain evidence="7 8">JCM 17899</strain>
    </source>
</reference>
<dbReference type="GO" id="GO:0030246">
    <property type="term" value="F:carbohydrate binding"/>
    <property type="evidence" value="ECO:0007669"/>
    <property type="project" value="InterPro"/>
</dbReference>
<dbReference type="Proteomes" id="UP000467193">
    <property type="component" value="Chromosome"/>
</dbReference>
<dbReference type="SUPFAM" id="SSF100950">
    <property type="entry name" value="NagB/RpiA/CoA transferase-like"/>
    <property type="match status" value="1"/>
</dbReference>
<dbReference type="InterPro" id="IPR051054">
    <property type="entry name" value="SorC_transcr_regulators"/>
</dbReference>
<evidence type="ECO:0000256" key="3">
    <source>
        <dbReference type="ARBA" id="ARBA00023125"/>
    </source>
</evidence>
<dbReference type="Gene3D" id="1.10.10.10">
    <property type="entry name" value="Winged helix-like DNA-binding domain superfamily/Winged helix DNA-binding domain"/>
    <property type="match status" value="1"/>
</dbReference>
<keyword evidence="3" id="KW-0238">DNA-binding</keyword>
<dbReference type="KEGG" id="msei:MSEDJ_11800"/>
<dbReference type="AlphaFoldDB" id="A0A7I7QLD2"/>
<keyword evidence="2" id="KW-0805">Transcription regulation</keyword>
<dbReference type="PANTHER" id="PTHR34294">
    <property type="entry name" value="TRANSCRIPTIONAL REGULATOR-RELATED"/>
    <property type="match status" value="1"/>
</dbReference>
<evidence type="ECO:0000256" key="2">
    <source>
        <dbReference type="ARBA" id="ARBA00023015"/>
    </source>
</evidence>
<dbReference type="RefSeq" id="WP_163796019.1">
    <property type="nucleotide sequence ID" value="NZ_AP022588.1"/>
</dbReference>
<accession>A0A7I7QLD2</accession>
<dbReference type="InterPro" id="IPR037171">
    <property type="entry name" value="NagB/RpiA_transferase-like"/>
</dbReference>
<name>A0A7I7QLD2_9MYCO</name>
<dbReference type="PANTHER" id="PTHR34294:SF1">
    <property type="entry name" value="TRANSCRIPTIONAL REGULATOR LSRR"/>
    <property type="match status" value="1"/>
</dbReference>
<evidence type="ECO:0000313" key="7">
    <source>
        <dbReference type="EMBL" id="BBY27084.1"/>
    </source>
</evidence>
<evidence type="ECO:0000256" key="4">
    <source>
        <dbReference type="ARBA" id="ARBA00023163"/>
    </source>
</evidence>
<gene>
    <name evidence="7" type="ORF">MSEDJ_11800</name>
</gene>
<dbReference type="Pfam" id="PF04198">
    <property type="entry name" value="Sugar-bind"/>
    <property type="match status" value="1"/>
</dbReference>
<evidence type="ECO:0000313" key="8">
    <source>
        <dbReference type="Proteomes" id="UP000467193"/>
    </source>
</evidence>
<dbReference type="EMBL" id="AP022588">
    <property type="protein sequence ID" value="BBY27084.1"/>
    <property type="molecule type" value="Genomic_DNA"/>
</dbReference>
<evidence type="ECO:0000259" key="6">
    <source>
        <dbReference type="Pfam" id="PF04198"/>
    </source>
</evidence>
<organism evidence="7 8">
    <name type="scientific">Mycolicibacterium sediminis</name>
    <dbReference type="NCBI Taxonomy" id="1286180"/>
    <lineage>
        <taxon>Bacteria</taxon>
        <taxon>Bacillati</taxon>
        <taxon>Actinomycetota</taxon>
        <taxon>Actinomycetes</taxon>
        <taxon>Mycobacteriales</taxon>
        <taxon>Mycobacteriaceae</taxon>
        <taxon>Mycolicibacterium</taxon>
    </lineage>
</organism>
<dbReference type="InterPro" id="IPR036388">
    <property type="entry name" value="WH-like_DNA-bd_sf"/>
</dbReference>
<evidence type="ECO:0000256" key="5">
    <source>
        <dbReference type="SAM" id="MobiDB-lite"/>
    </source>
</evidence>
<dbReference type="GO" id="GO:0003677">
    <property type="term" value="F:DNA binding"/>
    <property type="evidence" value="ECO:0007669"/>
    <property type="project" value="UniProtKB-KW"/>
</dbReference>
<evidence type="ECO:0000256" key="1">
    <source>
        <dbReference type="ARBA" id="ARBA00010466"/>
    </source>
</evidence>
<sequence>MLHDEHAGSVTDEDAEDQNGLADDDRLRVADAAELYYLRGLKVEDVGKRLHLSRSTVSRMLAKARQHGVVEFVMHRSADRSSLLAARLGQRFGVRAVVADVPDDDDGRDAARLDLVARQAAQRLIAVVGTDTTVAVAWGSTVEAVSRHLLVSPVRGARVVQLNGSGNTVASGVLNASQLLDRFAQAFSASTHHFPAPALFDSAATREAMWEERSIQRVLALRRSADVAVFSVGALDGEAPGHLYRTGYLDAVDLQELRRQGVVGDIGTVFMREDGSSDGLAVNERSTGMPLAEFRRIRTRMLVVSGRTKSIAVAAALRAGAVTDLVLDELTAHALLDV</sequence>